<feature type="domain" description="Cyclin C-terminal" evidence="8">
    <location>
        <begin position="192"/>
        <end position="308"/>
    </location>
</feature>
<evidence type="ECO:0000313" key="10">
    <source>
        <dbReference type="Proteomes" id="UP001370490"/>
    </source>
</evidence>
<dbReference type="PROSITE" id="PS00292">
    <property type="entry name" value="CYCLINS"/>
    <property type="match status" value="1"/>
</dbReference>
<keyword evidence="4" id="KW-0131">Cell cycle</keyword>
<dbReference type="SMART" id="SM00385">
    <property type="entry name" value="CYCLIN"/>
    <property type="match status" value="1"/>
</dbReference>
<dbReference type="SMART" id="SM01332">
    <property type="entry name" value="Cyclin_C"/>
    <property type="match status" value="1"/>
</dbReference>
<protein>
    <submittedName>
        <fullName evidence="9">Cyclin, N-terminal</fullName>
    </submittedName>
</protein>
<dbReference type="GO" id="GO:0048316">
    <property type="term" value="P:seed development"/>
    <property type="evidence" value="ECO:0007669"/>
    <property type="project" value="UniProtKB-ARBA"/>
</dbReference>
<keyword evidence="2" id="KW-0132">Cell division</keyword>
<reference evidence="9 10" key="1">
    <citation type="submission" date="2023-12" db="EMBL/GenBank/DDBJ databases">
        <title>A high-quality genome assembly for Dillenia turbinata (Dilleniales).</title>
        <authorList>
            <person name="Chanderbali A."/>
        </authorList>
    </citation>
    <scope>NUCLEOTIDE SEQUENCE [LARGE SCALE GENOMIC DNA]</scope>
    <source>
        <strain evidence="9">LSX21</strain>
        <tissue evidence="9">Leaf</tissue>
    </source>
</reference>
<dbReference type="Pfam" id="PF02984">
    <property type="entry name" value="Cyclin_C"/>
    <property type="match status" value="1"/>
</dbReference>
<dbReference type="PANTHER" id="PTHR10177">
    <property type="entry name" value="CYCLINS"/>
    <property type="match status" value="1"/>
</dbReference>
<dbReference type="CDD" id="cd20543">
    <property type="entry name" value="CYCLIN_AtCycD-like_rpt1"/>
    <property type="match status" value="1"/>
</dbReference>
<dbReference type="Proteomes" id="UP001370490">
    <property type="component" value="Unassembled WGS sequence"/>
</dbReference>
<dbReference type="FunFam" id="1.10.472.10:FF:000074">
    <property type="entry name" value="D3-type cyclin"/>
    <property type="match status" value="1"/>
</dbReference>
<dbReference type="InterPro" id="IPR004367">
    <property type="entry name" value="Cyclin_C-dom"/>
</dbReference>
<evidence type="ECO:0000256" key="3">
    <source>
        <dbReference type="ARBA" id="ARBA00023127"/>
    </source>
</evidence>
<proteinExistence type="inferred from homology"/>
<feature type="domain" description="Cyclin-like" evidence="7">
    <location>
        <begin position="95"/>
        <end position="183"/>
    </location>
</feature>
<dbReference type="AlphaFoldDB" id="A0AAN8ZQP6"/>
<comment type="similarity">
    <text evidence="1">Belongs to the cyclin family. Cyclin D subfamily.</text>
</comment>
<dbReference type="GO" id="GO:0010444">
    <property type="term" value="P:guard mother cell differentiation"/>
    <property type="evidence" value="ECO:0007669"/>
    <property type="project" value="UniProtKB-ARBA"/>
</dbReference>
<dbReference type="GO" id="GO:0051301">
    <property type="term" value="P:cell division"/>
    <property type="evidence" value="ECO:0007669"/>
    <property type="project" value="UniProtKB-KW"/>
</dbReference>
<evidence type="ECO:0000259" key="8">
    <source>
        <dbReference type="SMART" id="SM01332"/>
    </source>
</evidence>
<dbReference type="Pfam" id="PF00134">
    <property type="entry name" value="Cyclin_N"/>
    <property type="match status" value="1"/>
</dbReference>
<accession>A0AAN8ZQP6</accession>
<keyword evidence="10" id="KW-1185">Reference proteome</keyword>
<feature type="region of interest" description="Disordered" evidence="6">
    <location>
        <begin position="29"/>
        <end position="49"/>
    </location>
</feature>
<dbReference type="InterPro" id="IPR039361">
    <property type="entry name" value="Cyclin"/>
</dbReference>
<dbReference type="EMBL" id="JBAMMX010000002">
    <property type="protein sequence ID" value="KAK6946067.1"/>
    <property type="molecule type" value="Genomic_DNA"/>
</dbReference>
<evidence type="ECO:0000256" key="2">
    <source>
        <dbReference type="ARBA" id="ARBA00022618"/>
    </source>
</evidence>
<evidence type="ECO:0000259" key="7">
    <source>
        <dbReference type="SMART" id="SM00385"/>
    </source>
</evidence>
<dbReference type="SUPFAM" id="SSF47954">
    <property type="entry name" value="Cyclin-like"/>
    <property type="match status" value="2"/>
</dbReference>
<name>A0AAN8ZQP6_9MAGN</name>
<evidence type="ECO:0000256" key="5">
    <source>
        <dbReference type="RuleBase" id="RU000383"/>
    </source>
</evidence>
<dbReference type="CDD" id="cd20544">
    <property type="entry name" value="CYCLIN_AtCycD-like_rpt2"/>
    <property type="match status" value="1"/>
</dbReference>
<evidence type="ECO:0000256" key="1">
    <source>
        <dbReference type="ARBA" id="ARBA00009065"/>
    </source>
</evidence>
<keyword evidence="3 5" id="KW-0195">Cyclin</keyword>
<feature type="compositionally biased region" description="Acidic residues" evidence="6">
    <location>
        <begin position="29"/>
        <end position="43"/>
    </location>
</feature>
<sequence>MAIQPHQSYQEDTNSSLLLETLYCEEERLDDEEEDLEGEEDDDSKSSSLSSLFSLEQDLFWEDEELLSLFSKEQKNKIEFQPNSYLSLLRREAVEWILKVNTHYGFTALTAILAVNYLDRFLSSLHFQKDKPWMIQLAAVTCLSLAAKLEEIQVPFLVDLQVEQSKYVFEAKNIQKMELLVLSTLEWRMYPVTPSSFLDYIVRRLGLNSHLHWEFLHSCERFLLSILSDPRILRYLPSTLATATMLHVINQIEPHNPSEYQNQILGVLKIGKERVNECYEMMLELSTDFNTIQENPNKRKWVMICPKQPRVV</sequence>
<comment type="caution">
    <text evidence="9">The sequence shown here is derived from an EMBL/GenBank/DDBJ whole genome shotgun (WGS) entry which is preliminary data.</text>
</comment>
<dbReference type="FunFam" id="1.10.472.10:FF:000070">
    <property type="entry name" value="CYCLIN D32"/>
    <property type="match status" value="1"/>
</dbReference>
<evidence type="ECO:0000313" key="9">
    <source>
        <dbReference type="EMBL" id="KAK6946067.1"/>
    </source>
</evidence>
<dbReference type="InterPro" id="IPR013763">
    <property type="entry name" value="Cyclin-like_dom"/>
</dbReference>
<organism evidence="9 10">
    <name type="scientific">Dillenia turbinata</name>
    <dbReference type="NCBI Taxonomy" id="194707"/>
    <lineage>
        <taxon>Eukaryota</taxon>
        <taxon>Viridiplantae</taxon>
        <taxon>Streptophyta</taxon>
        <taxon>Embryophyta</taxon>
        <taxon>Tracheophyta</taxon>
        <taxon>Spermatophyta</taxon>
        <taxon>Magnoliopsida</taxon>
        <taxon>eudicotyledons</taxon>
        <taxon>Gunneridae</taxon>
        <taxon>Pentapetalae</taxon>
        <taxon>Dilleniales</taxon>
        <taxon>Dilleniaceae</taxon>
        <taxon>Dillenia</taxon>
    </lineage>
</organism>
<evidence type="ECO:0000256" key="4">
    <source>
        <dbReference type="ARBA" id="ARBA00023306"/>
    </source>
</evidence>
<gene>
    <name evidence="9" type="ORF">RJ641_013611</name>
</gene>
<dbReference type="InterPro" id="IPR048258">
    <property type="entry name" value="Cyclins_cyclin-box"/>
</dbReference>
<evidence type="ECO:0000256" key="6">
    <source>
        <dbReference type="SAM" id="MobiDB-lite"/>
    </source>
</evidence>
<dbReference type="InterPro" id="IPR036915">
    <property type="entry name" value="Cyclin-like_sf"/>
</dbReference>
<dbReference type="Gene3D" id="1.10.472.10">
    <property type="entry name" value="Cyclin-like"/>
    <property type="match status" value="2"/>
</dbReference>
<dbReference type="InterPro" id="IPR006671">
    <property type="entry name" value="Cyclin_N"/>
</dbReference>